<keyword evidence="1" id="KW-0677">Repeat</keyword>
<comment type="caution">
    <text evidence="5">The sequence shown here is derived from an EMBL/GenBank/DDBJ whole genome shotgun (WGS) entry which is preliminary data.</text>
</comment>
<dbReference type="OrthoDB" id="1872379at2759"/>
<dbReference type="PROSITE" id="PS50005">
    <property type="entry name" value="TPR"/>
    <property type="match status" value="2"/>
</dbReference>
<dbReference type="InterPro" id="IPR052769">
    <property type="entry name" value="TPR_domain_protein"/>
</dbReference>
<dbReference type="InterPro" id="IPR011990">
    <property type="entry name" value="TPR-like_helical_dom_sf"/>
</dbReference>
<evidence type="ECO:0000313" key="6">
    <source>
        <dbReference type="Proteomes" id="UP000657918"/>
    </source>
</evidence>
<accession>A0A835MXJ7</accession>
<dbReference type="Pfam" id="PF07719">
    <property type="entry name" value="TPR_2"/>
    <property type="match status" value="1"/>
</dbReference>
<feature type="repeat" description="TPR" evidence="3">
    <location>
        <begin position="141"/>
        <end position="174"/>
    </location>
</feature>
<evidence type="ECO:0000256" key="1">
    <source>
        <dbReference type="ARBA" id="ARBA00022737"/>
    </source>
</evidence>
<sequence length="310" mass="34813">MVVIQPEEETALQNLPKPRPTASTSKTTTSDTDATKAASTVNGSDSDGFETASERGVSDNEEEDIVSKEINPENSAEDHLQQQHTQNDARLIQRGVEQGNEAKSEGNRLFGNGQYEEALLQYELALQVAPQDVPSSVELRSICHFNRGVCFLKLGKYEDTIKECSKASELNPSYMKALVRRGEAHEKLEHFEEAIADMKKILEFDPSNDQAQKTIRRLEPLAAQKREKMKEEMIGELKRATTLFLFSFSSDRKVCNWNYTAITNFRYQKPGGGKLKEMGNSLLGRFGMNIDNFKAVQDPNTGSYSISFQR</sequence>
<reference evidence="5 6" key="1">
    <citation type="submission" date="2020-10" db="EMBL/GenBank/DDBJ databases">
        <title>Plant Genome Project.</title>
        <authorList>
            <person name="Zhang R.-G."/>
        </authorList>
    </citation>
    <scope>NUCLEOTIDE SEQUENCE [LARGE SCALE GENOMIC DNA]</scope>
    <source>
        <strain evidence="5">FAFU-HL-1</strain>
        <tissue evidence="5">Leaf</tissue>
    </source>
</reference>
<dbReference type="PANTHER" id="PTHR46014">
    <property type="entry name" value="TETRATRICOPEPTIDE REPEAT PROTEIN 1"/>
    <property type="match status" value="1"/>
</dbReference>
<dbReference type="SUPFAM" id="SSF48452">
    <property type="entry name" value="TPR-like"/>
    <property type="match status" value="1"/>
</dbReference>
<proteinExistence type="predicted"/>
<protein>
    <submittedName>
        <fullName evidence="5">Uncharacterized protein</fullName>
    </submittedName>
</protein>
<dbReference type="InterPro" id="IPR013105">
    <property type="entry name" value="TPR_2"/>
</dbReference>
<dbReference type="SMART" id="SM00028">
    <property type="entry name" value="TPR"/>
    <property type="match status" value="3"/>
</dbReference>
<keyword evidence="6" id="KW-1185">Reference proteome</keyword>
<dbReference type="PANTHER" id="PTHR46014:SF1">
    <property type="entry name" value="TETRATRICOPEPTIDE REPEAT PROTEIN 1"/>
    <property type="match status" value="1"/>
</dbReference>
<gene>
    <name evidence="5" type="ORF">SADUNF_Sadunf06G0140000</name>
</gene>
<feature type="region of interest" description="Disordered" evidence="4">
    <location>
        <begin position="1"/>
        <end position="65"/>
    </location>
</feature>
<dbReference type="AlphaFoldDB" id="A0A835MXJ7"/>
<dbReference type="EMBL" id="JADGMS010000006">
    <property type="protein sequence ID" value="KAF9680614.1"/>
    <property type="molecule type" value="Genomic_DNA"/>
</dbReference>
<feature type="repeat" description="TPR" evidence="3">
    <location>
        <begin position="175"/>
        <end position="208"/>
    </location>
</feature>
<evidence type="ECO:0000256" key="3">
    <source>
        <dbReference type="PROSITE-ProRule" id="PRU00339"/>
    </source>
</evidence>
<evidence type="ECO:0000313" key="5">
    <source>
        <dbReference type="EMBL" id="KAF9680614.1"/>
    </source>
</evidence>
<feature type="compositionally biased region" description="Acidic residues" evidence="4">
    <location>
        <begin position="1"/>
        <end position="10"/>
    </location>
</feature>
<feature type="compositionally biased region" description="Low complexity" evidence="4">
    <location>
        <begin position="21"/>
        <end position="40"/>
    </location>
</feature>
<evidence type="ECO:0000256" key="2">
    <source>
        <dbReference type="ARBA" id="ARBA00022803"/>
    </source>
</evidence>
<dbReference type="Pfam" id="PF00515">
    <property type="entry name" value="TPR_1"/>
    <property type="match status" value="1"/>
</dbReference>
<dbReference type="Gene3D" id="1.25.40.10">
    <property type="entry name" value="Tetratricopeptide repeat domain"/>
    <property type="match status" value="1"/>
</dbReference>
<keyword evidence="2 3" id="KW-0802">TPR repeat</keyword>
<name>A0A835MXJ7_9ROSI</name>
<dbReference type="Proteomes" id="UP000657918">
    <property type="component" value="Unassembled WGS sequence"/>
</dbReference>
<organism evidence="5 6">
    <name type="scientific">Salix dunnii</name>
    <dbReference type="NCBI Taxonomy" id="1413687"/>
    <lineage>
        <taxon>Eukaryota</taxon>
        <taxon>Viridiplantae</taxon>
        <taxon>Streptophyta</taxon>
        <taxon>Embryophyta</taxon>
        <taxon>Tracheophyta</taxon>
        <taxon>Spermatophyta</taxon>
        <taxon>Magnoliopsida</taxon>
        <taxon>eudicotyledons</taxon>
        <taxon>Gunneridae</taxon>
        <taxon>Pentapetalae</taxon>
        <taxon>rosids</taxon>
        <taxon>fabids</taxon>
        <taxon>Malpighiales</taxon>
        <taxon>Salicaceae</taxon>
        <taxon>Saliceae</taxon>
        <taxon>Salix</taxon>
    </lineage>
</organism>
<evidence type="ECO:0000256" key="4">
    <source>
        <dbReference type="SAM" id="MobiDB-lite"/>
    </source>
</evidence>
<dbReference type="InterPro" id="IPR019734">
    <property type="entry name" value="TPR_rpt"/>
</dbReference>